<dbReference type="Proteomes" id="UP000694872">
    <property type="component" value="Unplaced"/>
</dbReference>
<evidence type="ECO:0000259" key="1">
    <source>
        <dbReference type="PROSITE" id="PS50072"/>
    </source>
</evidence>
<organism evidence="2">
    <name type="scientific">Papilio xuthus</name>
    <name type="common">Asian swallowtail butterfly</name>
    <dbReference type="NCBI Taxonomy" id="66420"/>
    <lineage>
        <taxon>Eukaryota</taxon>
        <taxon>Metazoa</taxon>
        <taxon>Ecdysozoa</taxon>
        <taxon>Arthropoda</taxon>
        <taxon>Hexapoda</taxon>
        <taxon>Insecta</taxon>
        <taxon>Pterygota</taxon>
        <taxon>Neoptera</taxon>
        <taxon>Endopterygota</taxon>
        <taxon>Lepidoptera</taxon>
        <taxon>Glossata</taxon>
        <taxon>Ditrysia</taxon>
        <taxon>Papilionoidea</taxon>
        <taxon>Papilionidae</taxon>
        <taxon>Papilioninae</taxon>
        <taxon>Papilio</taxon>
    </lineage>
</organism>
<feature type="domain" description="PPIase cyclophilin-type" evidence="1">
    <location>
        <begin position="252"/>
        <end position="398"/>
    </location>
</feature>
<proteinExistence type="predicted"/>
<dbReference type="GO" id="GO:0003755">
    <property type="term" value="F:peptidyl-prolyl cis-trans isomerase activity"/>
    <property type="evidence" value="ECO:0007669"/>
    <property type="project" value="InterPro"/>
</dbReference>
<dbReference type="GO" id="GO:0006457">
    <property type="term" value="P:protein folding"/>
    <property type="evidence" value="ECO:0007669"/>
    <property type="project" value="TreeGrafter"/>
</dbReference>
<dbReference type="GeneID" id="106122757"/>
<protein>
    <submittedName>
        <fullName evidence="2">Uncharacterized protein LOC106122757</fullName>
    </submittedName>
</protein>
<name>A0AAJ6ZKI1_PAPXU</name>
<dbReference type="GO" id="GO:0016018">
    <property type="term" value="F:cyclosporin A binding"/>
    <property type="evidence" value="ECO:0007669"/>
    <property type="project" value="TreeGrafter"/>
</dbReference>
<dbReference type="InterPro" id="IPR029000">
    <property type="entry name" value="Cyclophilin-like_dom_sf"/>
</dbReference>
<gene>
    <name evidence="2" type="primary">LOC106122757</name>
</gene>
<dbReference type="SUPFAM" id="SSF50891">
    <property type="entry name" value="Cyclophilin-like"/>
    <property type="match status" value="1"/>
</dbReference>
<dbReference type="KEGG" id="pxu:106122757"/>
<reference evidence="2" key="1">
    <citation type="submission" date="2025-08" db="UniProtKB">
        <authorList>
            <consortium name="RefSeq"/>
        </authorList>
    </citation>
    <scope>IDENTIFICATION</scope>
</reference>
<dbReference type="RefSeq" id="XP_013174298.1">
    <property type="nucleotide sequence ID" value="XM_013318844.1"/>
</dbReference>
<dbReference type="InterPro" id="IPR002130">
    <property type="entry name" value="Cyclophilin-type_PPIase_dom"/>
</dbReference>
<dbReference type="PROSITE" id="PS50072">
    <property type="entry name" value="CSA_PPIASE_2"/>
    <property type="match status" value="1"/>
</dbReference>
<accession>A0AAJ6ZKI1</accession>
<dbReference type="PANTHER" id="PTHR11071:SF561">
    <property type="entry name" value="PEPTIDYL-PROLYL CIS-TRANS ISOMERASE D-RELATED"/>
    <property type="match status" value="1"/>
</dbReference>
<dbReference type="GO" id="GO:0005737">
    <property type="term" value="C:cytoplasm"/>
    <property type="evidence" value="ECO:0007669"/>
    <property type="project" value="TreeGrafter"/>
</dbReference>
<dbReference type="Gene3D" id="2.40.100.10">
    <property type="entry name" value="Cyclophilin-like"/>
    <property type="match status" value="1"/>
</dbReference>
<evidence type="ECO:0000313" key="2">
    <source>
        <dbReference type="RefSeq" id="XP_013174298.1"/>
    </source>
</evidence>
<dbReference type="AlphaFoldDB" id="A0AAJ6ZKI1"/>
<sequence length="427" mass="49289">MTLIGAILNKAKSVESVTKKYASPPPEIDKIPKRKKKKVIDKYKHVKAVVDSSPPLYDARILARNLPKWRRNVLDVALENTRLVMAIKRTHFNRYKHVKAVVDSSPPLYDSRILARNLPKWWRNVLDVALENTRLVMAIKRTHFNRGKVDSYWTKRLHHTNIYYDNRVNFFKRVQRDNKALYTRLLNAIPRIATTAELERDWQRNRQEILYKAVNKFVLFPPVPQETIEDAIFLKPSGVKRQRVYLSLRFRGGAVIGVLKVELFEEVCPETCRLFLELLDGDTGYGYIGTCFFRKVPGLFWRGGDVARDCGGGCYLQRGRYVPLPAENYHFPHSMPGLLSMCVTRNNEVCGIFNITFKPLPQFDLNNVVFGRIIRPCNVYEAIRGLGDALSTQPVVEIASSRRFVNKKWKSGVKNTKLVALNTNKRI</sequence>
<dbReference type="PANTHER" id="PTHR11071">
    <property type="entry name" value="PEPTIDYL-PROLYL CIS-TRANS ISOMERASE"/>
    <property type="match status" value="1"/>
</dbReference>
<dbReference type="Pfam" id="PF00160">
    <property type="entry name" value="Pro_isomerase"/>
    <property type="match status" value="1"/>
</dbReference>